<protein>
    <submittedName>
        <fullName evidence="2">Uncharacterized protein</fullName>
    </submittedName>
</protein>
<name>A0A1D1V3D9_RAMVA</name>
<feature type="region of interest" description="Disordered" evidence="1">
    <location>
        <begin position="342"/>
        <end position="397"/>
    </location>
</feature>
<dbReference type="Proteomes" id="UP000186922">
    <property type="component" value="Unassembled WGS sequence"/>
</dbReference>
<dbReference type="OrthoDB" id="10689536at2759"/>
<comment type="caution">
    <text evidence="2">The sequence shown here is derived from an EMBL/GenBank/DDBJ whole genome shotgun (WGS) entry which is preliminary data.</text>
</comment>
<sequence length="486" mass="53016">MAMLMMPADRTLRPFRPPMPVGGPDWAPRFLGPPPPPSPIQHAHPPPVPSPVAMNPFGQPRAFTKPPKTNLAKYPSVFRPLACPIPPRFPPTSVNPYPGAPVTLPTCEVRSELSATPDPALPIANRRLLKEETLYIISPQRAENNAQLPSDVLLTGATWFRHRNHLHNLGITSENSLKLSCSLLGSVNRPNDQESLKILSKCVGDVKEWFFDESELANLTSVNKAVEQVLQSRPGQKNARDFWSRFSGKVRECGRPFGQMKSRSFSHLNNSRLRHSVSAKSVPVQQSPVVKTSVSQDGMIPGFVQEKPAVSSNDVRKCGLTFTSGVLPEKVTEEIFCAKKTEVPSRRGSSSGGASVDWDESLASSDALEKHSEDSGVHSDEPESSSRSQASEDGGWTEVIGSRKCAMRVSVSSRNNKSSLLPRFVHSETTSHHHGVSDLRDQYCKSNHSFFFGTNSLKSSAGRVQRSSAAPMGYTRSGGAAQPVLS</sequence>
<feature type="compositionally biased region" description="Basic and acidic residues" evidence="1">
    <location>
        <begin position="367"/>
        <end position="381"/>
    </location>
</feature>
<keyword evidence="3" id="KW-1185">Reference proteome</keyword>
<proteinExistence type="predicted"/>
<organism evidence="2 3">
    <name type="scientific">Ramazzottius varieornatus</name>
    <name type="common">Water bear</name>
    <name type="synonym">Tardigrade</name>
    <dbReference type="NCBI Taxonomy" id="947166"/>
    <lineage>
        <taxon>Eukaryota</taxon>
        <taxon>Metazoa</taxon>
        <taxon>Ecdysozoa</taxon>
        <taxon>Tardigrada</taxon>
        <taxon>Eutardigrada</taxon>
        <taxon>Parachela</taxon>
        <taxon>Hypsibioidea</taxon>
        <taxon>Ramazzottiidae</taxon>
        <taxon>Ramazzottius</taxon>
    </lineage>
</organism>
<dbReference type="AlphaFoldDB" id="A0A1D1V3D9"/>
<reference evidence="2 3" key="1">
    <citation type="journal article" date="2016" name="Nat. Commun.">
        <title>Extremotolerant tardigrade genome and improved radiotolerance of human cultured cells by tardigrade-unique protein.</title>
        <authorList>
            <person name="Hashimoto T."/>
            <person name="Horikawa D.D."/>
            <person name="Saito Y."/>
            <person name="Kuwahara H."/>
            <person name="Kozuka-Hata H."/>
            <person name="Shin-I T."/>
            <person name="Minakuchi Y."/>
            <person name="Ohishi K."/>
            <person name="Motoyama A."/>
            <person name="Aizu T."/>
            <person name="Enomoto A."/>
            <person name="Kondo K."/>
            <person name="Tanaka S."/>
            <person name="Hara Y."/>
            <person name="Koshikawa S."/>
            <person name="Sagara H."/>
            <person name="Miura T."/>
            <person name="Yokobori S."/>
            <person name="Miyagawa K."/>
            <person name="Suzuki Y."/>
            <person name="Kubo T."/>
            <person name="Oyama M."/>
            <person name="Kohara Y."/>
            <person name="Fujiyama A."/>
            <person name="Arakawa K."/>
            <person name="Katayama T."/>
            <person name="Toyoda A."/>
            <person name="Kunieda T."/>
        </authorList>
    </citation>
    <scope>NUCLEOTIDE SEQUENCE [LARGE SCALE GENOMIC DNA]</scope>
    <source>
        <strain evidence="2 3">YOKOZUNA-1</strain>
    </source>
</reference>
<gene>
    <name evidence="2" type="primary">RvY_05956-1</name>
    <name evidence="2" type="synonym">RvY_05956.1</name>
    <name evidence="2" type="ORF">RvY_05956</name>
</gene>
<accession>A0A1D1V3D9</accession>
<feature type="compositionally biased region" description="Low complexity" evidence="1">
    <location>
        <begin position="346"/>
        <end position="355"/>
    </location>
</feature>
<evidence type="ECO:0000256" key="1">
    <source>
        <dbReference type="SAM" id="MobiDB-lite"/>
    </source>
</evidence>
<feature type="region of interest" description="Disordered" evidence="1">
    <location>
        <begin position="461"/>
        <end position="486"/>
    </location>
</feature>
<evidence type="ECO:0000313" key="3">
    <source>
        <dbReference type="Proteomes" id="UP000186922"/>
    </source>
</evidence>
<evidence type="ECO:0000313" key="2">
    <source>
        <dbReference type="EMBL" id="GAU94127.1"/>
    </source>
</evidence>
<dbReference type="EMBL" id="BDGG01000002">
    <property type="protein sequence ID" value="GAU94127.1"/>
    <property type="molecule type" value="Genomic_DNA"/>
</dbReference>